<gene>
    <name evidence="1" type="ORF">K461DRAFT_66795</name>
</gene>
<proteinExistence type="predicted"/>
<dbReference type="Proteomes" id="UP000799439">
    <property type="component" value="Unassembled WGS sequence"/>
</dbReference>
<evidence type="ECO:0000313" key="1">
    <source>
        <dbReference type="EMBL" id="KAF2147932.1"/>
    </source>
</evidence>
<sequence>MLTTNARAPMMNKSYVTVTCSLEMGHRTGCPHCDAVYDLRMTCARLHDSGKPGQRSSEFSNAELYHEGQISLNALSVIRNQLYRPPSGCASSTASLRADFSSASQIPPATRRFHLLKIDVLSGMCTVSRKNTRYSCECVKVGRLQTTRCWRRHCRGIVHEEIYVRKGSRCRACRRAR</sequence>
<name>A0A9P4IU86_9PEZI</name>
<keyword evidence="2" id="KW-1185">Reference proteome</keyword>
<reference evidence="1" key="1">
    <citation type="journal article" date="2020" name="Stud. Mycol.">
        <title>101 Dothideomycetes genomes: a test case for predicting lifestyles and emergence of pathogens.</title>
        <authorList>
            <person name="Haridas S."/>
            <person name="Albert R."/>
            <person name="Binder M."/>
            <person name="Bloem J."/>
            <person name="Labutti K."/>
            <person name="Salamov A."/>
            <person name="Andreopoulos B."/>
            <person name="Baker S."/>
            <person name="Barry K."/>
            <person name="Bills G."/>
            <person name="Bluhm B."/>
            <person name="Cannon C."/>
            <person name="Castanera R."/>
            <person name="Culley D."/>
            <person name="Daum C."/>
            <person name="Ezra D."/>
            <person name="Gonzalez J."/>
            <person name="Henrissat B."/>
            <person name="Kuo A."/>
            <person name="Liang C."/>
            <person name="Lipzen A."/>
            <person name="Lutzoni F."/>
            <person name="Magnuson J."/>
            <person name="Mondo S."/>
            <person name="Nolan M."/>
            <person name="Ohm R."/>
            <person name="Pangilinan J."/>
            <person name="Park H.-J."/>
            <person name="Ramirez L."/>
            <person name="Alfaro M."/>
            <person name="Sun H."/>
            <person name="Tritt A."/>
            <person name="Yoshinaga Y."/>
            <person name="Zwiers L.-H."/>
            <person name="Turgeon B."/>
            <person name="Goodwin S."/>
            <person name="Spatafora J."/>
            <person name="Crous P."/>
            <person name="Grigoriev I."/>
        </authorList>
    </citation>
    <scope>NUCLEOTIDE SEQUENCE</scope>
    <source>
        <strain evidence="1">CBS 260.36</strain>
    </source>
</reference>
<comment type="caution">
    <text evidence="1">The sequence shown here is derived from an EMBL/GenBank/DDBJ whole genome shotgun (WGS) entry which is preliminary data.</text>
</comment>
<protein>
    <submittedName>
        <fullName evidence="1">Uncharacterized protein</fullName>
    </submittedName>
</protein>
<accession>A0A9P4IU86</accession>
<dbReference type="AlphaFoldDB" id="A0A9P4IU86"/>
<dbReference type="EMBL" id="ML996094">
    <property type="protein sequence ID" value="KAF2147932.1"/>
    <property type="molecule type" value="Genomic_DNA"/>
</dbReference>
<evidence type="ECO:0000313" key="2">
    <source>
        <dbReference type="Proteomes" id="UP000799439"/>
    </source>
</evidence>
<organism evidence="1 2">
    <name type="scientific">Myriangium duriaei CBS 260.36</name>
    <dbReference type="NCBI Taxonomy" id="1168546"/>
    <lineage>
        <taxon>Eukaryota</taxon>
        <taxon>Fungi</taxon>
        <taxon>Dikarya</taxon>
        <taxon>Ascomycota</taxon>
        <taxon>Pezizomycotina</taxon>
        <taxon>Dothideomycetes</taxon>
        <taxon>Dothideomycetidae</taxon>
        <taxon>Myriangiales</taxon>
        <taxon>Myriangiaceae</taxon>
        <taxon>Myriangium</taxon>
    </lineage>
</organism>